<feature type="compositionally biased region" description="Basic residues" evidence="2">
    <location>
        <begin position="261"/>
        <end position="278"/>
    </location>
</feature>
<dbReference type="PROSITE" id="PS51915">
    <property type="entry name" value="ZAD"/>
    <property type="match status" value="1"/>
</dbReference>
<dbReference type="SUPFAM" id="SSF57716">
    <property type="entry name" value="Glucocorticoid receptor-like (DNA-binding domain)"/>
    <property type="match status" value="1"/>
</dbReference>
<proteinExistence type="predicted"/>
<feature type="domain" description="ZAD" evidence="3">
    <location>
        <begin position="87"/>
        <end position="165"/>
    </location>
</feature>
<feature type="binding site" evidence="1">
    <location>
        <position position="89"/>
    </location>
    <ligand>
        <name>Zn(2+)</name>
        <dbReference type="ChEBI" id="CHEBI:29105"/>
    </ligand>
</feature>
<sequence>KIEVLQHKTSQSSDELEEVFRTEDLEDKTKHTISQEDKENETLIIENLKNKAESQISEDGEEGIFVSDQINLDNIFFPDDLLSEPMPMCRLCAQEICNDELAYIHDVASSDGTTLADKINACLPITVSLKDKLPKQVCSECLIGLDYSYTFSQSVILAEEALHTLQLSTKVEHMNCPLCCEGNMETMADPDTQDSAPQPDSVDVEDEKPITDESTVVPPPVIVESFQIKKRKRPKKFEDYGNIDENDKDWTYEDEMEPPKKKSGFRGRPKGSKNRSTKSKNMDC</sequence>
<feature type="binding site" evidence="1">
    <location>
        <position position="141"/>
    </location>
    <ligand>
        <name>Zn(2+)</name>
        <dbReference type="ChEBI" id="CHEBI:29105"/>
    </ligand>
</feature>
<feature type="region of interest" description="Disordered" evidence="2">
    <location>
        <begin position="187"/>
        <end position="284"/>
    </location>
</feature>
<reference evidence="4" key="1">
    <citation type="submission" date="2015-11" db="EMBL/GenBank/DDBJ databases">
        <title>De novo transcriptome assembly of four potential Pierce s Disease insect vectors from Arizona vineyards.</title>
        <authorList>
            <person name="Tassone E.E."/>
        </authorList>
    </citation>
    <scope>NUCLEOTIDE SEQUENCE</scope>
</reference>
<keyword evidence="1" id="KW-0863">Zinc-finger</keyword>
<dbReference type="GO" id="GO:0008270">
    <property type="term" value="F:zinc ion binding"/>
    <property type="evidence" value="ECO:0007669"/>
    <property type="project" value="UniProtKB-UniRule"/>
</dbReference>
<feature type="compositionally biased region" description="Acidic residues" evidence="2">
    <location>
        <begin position="241"/>
        <end position="256"/>
    </location>
</feature>
<dbReference type="EMBL" id="GECU01003273">
    <property type="protein sequence ID" value="JAT04434.1"/>
    <property type="molecule type" value="Transcribed_RNA"/>
</dbReference>
<feature type="non-terminal residue" evidence="4">
    <location>
        <position position="284"/>
    </location>
</feature>
<dbReference type="Gene3D" id="3.40.1800.20">
    <property type="match status" value="1"/>
</dbReference>
<feature type="binding site" evidence="1">
    <location>
        <position position="92"/>
    </location>
    <ligand>
        <name>Zn(2+)</name>
        <dbReference type="ChEBI" id="CHEBI:29105"/>
    </ligand>
</feature>
<feature type="non-terminal residue" evidence="4">
    <location>
        <position position="1"/>
    </location>
</feature>
<dbReference type="SMART" id="SM00868">
    <property type="entry name" value="zf-AD"/>
    <property type="match status" value="1"/>
</dbReference>
<dbReference type="InterPro" id="IPR012934">
    <property type="entry name" value="Znf_AD"/>
</dbReference>
<dbReference type="GO" id="GO:0005634">
    <property type="term" value="C:nucleus"/>
    <property type="evidence" value="ECO:0007669"/>
    <property type="project" value="InterPro"/>
</dbReference>
<accession>A0A1B6JZX0</accession>
<evidence type="ECO:0000256" key="1">
    <source>
        <dbReference type="PROSITE-ProRule" id="PRU01263"/>
    </source>
</evidence>
<gene>
    <name evidence="4" type="ORF">g.2223</name>
</gene>
<keyword evidence="1" id="KW-0479">Metal-binding</keyword>
<evidence type="ECO:0000313" key="4">
    <source>
        <dbReference type="EMBL" id="JAT04434.1"/>
    </source>
</evidence>
<protein>
    <recommendedName>
        <fullName evidence="3">ZAD domain-containing protein</fullName>
    </recommendedName>
</protein>
<organism evidence="4">
    <name type="scientific">Homalodisca liturata</name>
    <dbReference type="NCBI Taxonomy" id="320908"/>
    <lineage>
        <taxon>Eukaryota</taxon>
        <taxon>Metazoa</taxon>
        <taxon>Ecdysozoa</taxon>
        <taxon>Arthropoda</taxon>
        <taxon>Hexapoda</taxon>
        <taxon>Insecta</taxon>
        <taxon>Pterygota</taxon>
        <taxon>Neoptera</taxon>
        <taxon>Paraneoptera</taxon>
        <taxon>Hemiptera</taxon>
        <taxon>Auchenorrhyncha</taxon>
        <taxon>Membracoidea</taxon>
        <taxon>Cicadellidae</taxon>
        <taxon>Cicadellinae</taxon>
        <taxon>Proconiini</taxon>
        <taxon>Homalodisca</taxon>
    </lineage>
</organism>
<evidence type="ECO:0000259" key="3">
    <source>
        <dbReference type="PROSITE" id="PS51915"/>
    </source>
</evidence>
<keyword evidence="1" id="KW-0862">Zinc</keyword>
<dbReference type="Pfam" id="PF07776">
    <property type="entry name" value="zf-AD"/>
    <property type="match status" value="1"/>
</dbReference>
<dbReference type="AlphaFoldDB" id="A0A1B6JZX0"/>
<evidence type="ECO:0000256" key="2">
    <source>
        <dbReference type="SAM" id="MobiDB-lite"/>
    </source>
</evidence>
<feature type="binding site" evidence="1">
    <location>
        <position position="138"/>
    </location>
    <ligand>
        <name>Zn(2+)</name>
        <dbReference type="ChEBI" id="CHEBI:29105"/>
    </ligand>
</feature>
<name>A0A1B6JZX0_9HEMI</name>